<evidence type="ECO:0000256" key="4">
    <source>
        <dbReference type="ARBA" id="ARBA00022741"/>
    </source>
</evidence>
<protein>
    <submittedName>
        <fullName evidence="10 11">Probable disease resistance protein At1g62630</fullName>
    </submittedName>
    <submittedName>
        <fullName evidence="12">Probable disease resistance protein At4g27220 isoform X1</fullName>
    </submittedName>
</protein>
<reference evidence="12" key="2">
    <citation type="submission" date="2025-05" db="UniProtKB">
        <authorList>
            <consortium name="RefSeq"/>
        </authorList>
    </citation>
    <scope>IDENTIFICATION</scope>
    <source>
        <tissue evidence="10 11">Leaves</tissue>
    </source>
</reference>
<reference evidence="9" key="1">
    <citation type="journal article" date="2025" name="Foods">
        <title>Unveiling the Microbial Signatures of Arabica Coffee Cherries: Insights into Ripeness Specific Diversity, Functional Traits, and Implications for Quality and Safety.</title>
        <authorList>
            <consortium name="RefSeq"/>
            <person name="Tenea G.N."/>
            <person name="Cifuentes V."/>
            <person name="Reyes P."/>
            <person name="Cevallos-Vallejos M."/>
        </authorList>
    </citation>
    <scope>NUCLEOTIDE SEQUENCE [LARGE SCALE GENOMIC DNA]</scope>
</reference>
<dbReference type="PANTHER" id="PTHR33463:SF187">
    <property type="entry name" value="AND NB-ARC DOMAIN DISEASE RESISTANCE PROTEIN, PUTATIVE-RELATED"/>
    <property type="match status" value="1"/>
</dbReference>
<keyword evidence="2" id="KW-0433">Leucine-rich repeat</keyword>
<dbReference type="Pfam" id="PF00931">
    <property type="entry name" value="NB-ARC"/>
    <property type="match status" value="1"/>
</dbReference>
<dbReference type="SUPFAM" id="SSF52058">
    <property type="entry name" value="L domain-like"/>
    <property type="match status" value="3"/>
</dbReference>
<dbReference type="InterPro" id="IPR032675">
    <property type="entry name" value="LRR_dom_sf"/>
</dbReference>
<evidence type="ECO:0000259" key="8">
    <source>
        <dbReference type="SMART" id="SM00382"/>
    </source>
</evidence>
<dbReference type="InterPro" id="IPR002182">
    <property type="entry name" value="NB-ARC"/>
</dbReference>
<evidence type="ECO:0000313" key="9">
    <source>
        <dbReference type="Proteomes" id="UP001652660"/>
    </source>
</evidence>
<dbReference type="Pfam" id="PF23559">
    <property type="entry name" value="WHD_DRP"/>
    <property type="match status" value="1"/>
</dbReference>
<evidence type="ECO:0000313" key="10">
    <source>
        <dbReference type="RefSeq" id="XP_027061849.1"/>
    </source>
</evidence>
<name>A0A6P6S6R9_COFAR</name>
<dbReference type="RefSeq" id="XP_027061849.1">
    <property type="nucleotide sequence ID" value="XM_027206048.1"/>
</dbReference>
<dbReference type="Proteomes" id="UP001652660">
    <property type="component" value="Chromosome 5e"/>
</dbReference>
<dbReference type="PANTHER" id="PTHR33463">
    <property type="entry name" value="NB-ARC DOMAIN-CONTAINING PROTEIN-RELATED"/>
    <property type="match status" value="1"/>
</dbReference>
<evidence type="ECO:0000256" key="5">
    <source>
        <dbReference type="ARBA" id="ARBA00022821"/>
    </source>
</evidence>
<dbReference type="InterPro" id="IPR057135">
    <property type="entry name" value="At4g27190-like_LRR"/>
</dbReference>
<evidence type="ECO:0000256" key="7">
    <source>
        <dbReference type="SAM" id="Coils"/>
    </source>
</evidence>
<keyword evidence="4" id="KW-0547">Nucleotide-binding</keyword>
<evidence type="ECO:0000256" key="6">
    <source>
        <dbReference type="ARBA" id="ARBA00022840"/>
    </source>
</evidence>
<keyword evidence="7" id="KW-0175">Coiled coil</keyword>
<dbReference type="GO" id="GO:0043531">
    <property type="term" value="F:ADP binding"/>
    <property type="evidence" value="ECO:0007669"/>
    <property type="project" value="InterPro"/>
</dbReference>
<evidence type="ECO:0000313" key="12">
    <source>
        <dbReference type="RefSeq" id="XP_071904824.1"/>
    </source>
</evidence>
<dbReference type="GeneID" id="113688271"/>
<evidence type="ECO:0000313" key="11">
    <source>
        <dbReference type="RefSeq" id="XP_027061850.1"/>
    </source>
</evidence>
<dbReference type="OrthoDB" id="1926275at2759"/>
<evidence type="ECO:0000256" key="2">
    <source>
        <dbReference type="ARBA" id="ARBA00022614"/>
    </source>
</evidence>
<accession>A0A6P6S6R9</accession>
<evidence type="ECO:0000256" key="3">
    <source>
        <dbReference type="ARBA" id="ARBA00022737"/>
    </source>
</evidence>
<keyword evidence="9" id="KW-1185">Reference proteome</keyword>
<comment type="similarity">
    <text evidence="1">Belongs to the disease resistance NB-LRR family.</text>
</comment>
<keyword evidence="6" id="KW-0067">ATP-binding</keyword>
<dbReference type="InterPro" id="IPR003593">
    <property type="entry name" value="AAA+_ATPase"/>
</dbReference>
<dbReference type="InterPro" id="IPR042197">
    <property type="entry name" value="Apaf_helical"/>
</dbReference>
<dbReference type="InterPro" id="IPR027417">
    <property type="entry name" value="P-loop_NTPase"/>
</dbReference>
<dbReference type="PRINTS" id="PR00364">
    <property type="entry name" value="DISEASERSIST"/>
</dbReference>
<dbReference type="FunFam" id="1.10.10.10:FF:000322">
    <property type="entry name" value="Probable disease resistance protein At1g63360"/>
    <property type="match status" value="1"/>
</dbReference>
<keyword evidence="5" id="KW-0611">Plant defense</keyword>
<proteinExistence type="inferred from homology"/>
<keyword evidence="3" id="KW-0677">Repeat</keyword>
<dbReference type="RefSeq" id="XP_071904824.1">
    <property type="nucleotide sequence ID" value="XM_072048723.1"/>
</dbReference>
<dbReference type="Gene3D" id="3.40.50.300">
    <property type="entry name" value="P-loop containing nucleotide triphosphate hydrolases"/>
    <property type="match status" value="1"/>
</dbReference>
<gene>
    <name evidence="10 11 12" type="primary">LOC113688271</name>
</gene>
<dbReference type="Gene3D" id="3.80.10.10">
    <property type="entry name" value="Ribonuclease Inhibitor"/>
    <property type="match status" value="4"/>
</dbReference>
<organism evidence="9 12">
    <name type="scientific">Coffea arabica</name>
    <name type="common">Arabian coffee</name>
    <dbReference type="NCBI Taxonomy" id="13443"/>
    <lineage>
        <taxon>Eukaryota</taxon>
        <taxon>Viridiplantae</taxon>
        <taxon>Streptophyta</taxon>
        <taxon>Embryophyta</taxon>
        <taxon>Tracheophyta</taxon>
        <taxon>Spermatophyta</taxon>
        <taxon>Magnoliopsida</taxon>
        <taxon>eudicotyledons</taxon>
        <taxon>Gunneridae</taxon>
        <taxon>Pentapetalae</taxon>
        <taxon>asterids</taxon>
        <taxon>lamiids</taxon>
        <taxon>Gentianales</taxon>
        <taxon>Rubiaceae</taxon>
        <taxon>Ixoroideae</taxon>
        <taxon>Gardenieae complex</taxon>
        <taxon>Bertiereae - Coffeeae clade</taxon>
        <taxon>Coffeeae</taxon>
        <taxon>Coffea</taxon>
    </lineage>
</organism>
<dbReference type="InterPro" id="IPR036388">
    <property type="entry name" value="WH-like_DNA-bd_sf"/>
</dbReference>
<dbReference type="InterPro" id="IPR058922">
    <property type="entry name" value="WHD_DRP"/>
</dbReference>
<dbReference type="GO" id="GO:0006952">
    <property type="term" value="P:defense response"/>
    <property type="evidence" value="ECO:0007669"/>
    <property type="project" value="UniProtKB-KW"/>
</dbReference>
<dbReference type="SMART" id="SM00382">
    <property type="entry name" value="AAA"/>
    <property type="match status" value="1"/>
</dbReference>
<dbReference type="RefSeq" id="XP_027061850.1">
    <property type="nucleotide sequence ID" value="XM_027206049.1"/>
</dbReference>
<dbReference type="GO" id="GO:0005524">
    <property type="term" value="F:ATP binding"/>
    <property type="evidence" value="ECO:0007669"/>
    <property type="project" value="UniProtKB-KW"/>
</dbReference>
<dbReference type="Pfam" id="PF23247">
    <property type="entry name" value="LRR_RPS2"/>
    <property type="match status" value="3"/>
</dbReference>
<feature type="domain" description="AAA+ ATPase" evidence="8">
    <location>
        <begin position="165"/>
        <end position="299"/>
    </location>
</feature>
<dbReference type="Gene3D" id="1.10.8.430">
    <property type="entry name" value="Helical domain of apoptotic protease-activating factors"/>
    <property type="match status" value="1"/>
</dbReference>
<dbReference type="InterPro" id="IPR050905">
    <property type="entry name" value="Plant_NBS-LRR"/>
</dbReference>
<dbReference type="SUPFAM" id="SSF52540">
    <property type="entry name" value="P-loop containing nucleoside triphosphate hydrolases"/>
    <property type="match status" value="1"/>
</dbReference>
<evidence type="ECO:0000256" key="1">
    <source>
        <dbReference type="ARBA" id="ARBA00008894"/>
    </source>
</evidence>
<dbReference type="Gene3D" id="1.10.10.10">
    <property type="entry name" value="Winged helix-like DNA-binding domain superfamily/Winged helix DNA-binding domain"/>
    <property type="match status" value="1"/>
</dbReference>
<feature type="coiled-coil region" evidence="7">
    <location>
        <begin position="29"/>
        <end position="56"/>
    </location>
</feature>
<sequence>MECIGKLATDLWNLTFEKAKKWYYLRDNLRSLETKLEGLSGRKSDLESQVTNAERSGTKKRKSEVANWFEKVANIEDEFGALKTSIEQGCLLKNAFSGGDRVAEMDATVEGLIKQSKDFGELCLGVFESRGKPRVTTKLFGEKFDRDLKDILSILRIGEKLDTNEILRIGIWGMGGVGKTTLAEHIHNHLLKNTQSLRVYWVSVSQDFTIKGLQGDVAKRLGLDLSHEDDEKVRARKLGDTFEKMEEMVVLILDDVWEEFRLNSLGIGARNCRLILTTRSLEVCNRMRCQSKFELKTLDTEEAWGLFERTLGSETVLDGGLKDTAKSVAKRCGGLPLGIVVMAGSMIGVTDIHEWRNALVDLNRVEHGKMEEKVSRILERSFDRLDKYERNCFLYCCLYPEDSDIKRKELIVLFIRAELMSKRESWSEEFDQGHTILNKLIRVCLLEKTTDDCVKMHDLVRDMAIRITHGNSKPESSRDDVPRFLVKSLGKGNSKVTQNWTEDLHAVSFYSQNFKEIEIPPAWSPNCPKLSTLLLSWVSIKEIPDSFFRHMCGLKVLNLSLCKGITELPNSVSDMVNLTALILRSCSDLQSVPPLGKLKQLRDLDLSSTKIEDLPEGWESLVNLERLNLDECRSLRRKIIIPKETFSKLTRLQWLALPLYGRVQVNDPEVLNQLECFKGYLSLTNFYKITRWPKYYMVYINDILTKYPFYGCGDQKQLYFHQCELGRGSNNLPDDMECLVIEDCEGMGIRCLSDVFKNFINLSHLSELYIKDLVGIEFLWQLSSASPRDQLEVSYFSPLCDLQVLSLSGLPNLVGLFYGESEPSYLLPAGTFSSLKYLWISECHNMKQLFTVQLLQNLQNLELLDVKNCEGLEEIAADGNGEGQGGGEGTQLTSCEGATATVINLPKLRRLHLDNLPQLKNVCKAAMICNSIEDIAIFGCPNLKRLPSFLSAIDGPPNLLPAGTFSFLRVLWISKCHNMKQLFTVQLLQSLQNLEELHVCNCEGLEEIAADGNGVGQGGGEGTQLTSCEGATATVINRPKLRRLHLRNLPQLKNVCKAAMICESIEDIAIFGCPNLKRLPSFLSAIDGPPYLLPAGTFSSLKKLSISKCHNMKQLFTVQLLQSLQNLETLTVIECEGLEEIAADGNGVGQGGGEGTQLTSSEGATATVVLPKLRLLHLGRLPQLKNICKAALICDSIKEIAIFNCPNLKRLPSFLSTINGLPSVPTTLHKIRGDKEWWESLEWDNSYTKNALDPFITTTDRRQDLMIMLSKPVSAVPVSRHSSHFANKYSPFKENKRVLTQIKVRSLLFNVLLTQFCRTETVD</sequence>